<dbReference type="Pfam" id="PF00392">
    <property type="entry name" value="GntR"/>
    <property type="match status" value="1"/>
</dbReference>
<dbReference type="AlphaFoldDB" id="A0A1C6S7L3"/>
<dbReference type="SUPFAM" id="SSF46785">
    <property type="entry name" value="Winged helix' DNA-binding domain"/>
    <property type="match status" value="1"/>
</dbReference>
<dbReference type="RefSeq" id="WP_091642059.1">
    <property type="nucleotide sequence ID" value="NZ_FMHW01000002.1"/>
</dbReference>
<dbReference type="Proteomes" id="UP000198959">
    <property type="component" value="Unassembled WGS sequence"/>
</dbReference>
<dbReference type="PANTHER" id="PTHR43537:SF45">
    <property type="entry name" value="GNTR FAMILY REGULATORY PROTEIN"/>
    <property type="match status" value="1"/>
</dbReference>
<dbReference type="STRING" id="145854.GA0074692_1965"/>
<keyword evidence="2 5" id="KW-0238">DNA-binding</keyword>
<keyword evidence="3" id="KW-0804">Transcription</keyword>
<dbReference type="GO" id="GO:0003677">
    <property type="term" value="F:DNA binding"/>
    <property type="evidence" value="ECO:0007669"/>
    <property type="project" value="UniProtKB-KW"/>
</dbReference>
<keyword evidence="1" id="KW-0805">Transcription regulation</keyword>
<keyword evidence="6" id="KW-1185">Reference proteome</keyword>
<reference evidence="6" key="1">
    <citation type="submission" date="2016-06" db="EMBL/GenBank/DDBJ databases">
        <authorList>
            <person name="Varghese N."/>
            <person name="Submissions Spin"/>
        </authorList>
    </citation>
    <scope>NUCLEOTIDE SEQUENCE [LARGE SCALE GENOMIC DNA]</scope>
    <source>
        <strain evidence="6">DSM 43817</strain>
    </source>
</reference>
<dbReference type="SMART" id="SM00895">
    <property type="entry name" value="FCD"/>
    <property type="match status" value="1"/>
</dbReference>
<dbReference type="Pfam" id="PF07729">
    <property type="entry name" value="FCD"/>
    <property type="match status" value="1"/>
</dbReference>
<dbReference type="SUPFAM" id="SSF48008">
    <property type="entry name" value="GntR ligand-binding domain-like"/>
    <property type="match status" value="1"/>
</dbReference>
<evidence type="ECO:0000259" key="4">
    <source>
        <dbReference type="PROSITE" id="PS50949"/>
    </source>
</evidence>
<dbReference type="SMART" id="SM00345">
    <property type="entry name" value="HTH_GNTR"/>
    <property type="match status" value="1"/>
</dbReference>
<sequence>MLSEYVGQGALVGVDQTGNALLSESAYAHLCSRLVRAEIMPGDRLVENELRADLGLGLSPVREAIRRLEFEKLVVIYPRSGTYATEIALKGSRSVMELRLELESLATTLACSRGSKAEKEKLVALAEEQARTSDLQRCIDLDAAFHQSLYRMSRNEYLMATARIYFNLALRQWYFCSKVVTTPDWTGVDHRPLAAAVAADDVATATDQMREHVRHDSQQVFEILTNYGL</sequence>
<dbReference type="Gene3D" id="1.10.10.10">
    <property type="entry name" value="Winged helix-like DNA-binding domain superfamily/Winged helix DNA-binding domain"/>
    <property type="match status" value="1"/>
</dbReference>
<evidence type="ECO:0000313" key="6">
    <source>
        <dbReference type="Proteomes" id="UP000198959"/>
    </source>
</evidence>
<evidence type="ECO:0000313" key="5">
    <source>
        <dbReference type="EMBL" id="SCL25460.1"/>
    </source>
</evidence>
<dbReference type="InterPro" id="IPR036390">
    <property type="entry name" value="WH_DNA-bd_sf"/>
</dbReference>
<dbReference type="InterPro" id="IPR011711">
    <property type="entry name" value="GntR_C"/>
</dbReference>
<accession>A0A1C6S7L3</accession>
<dbReference type="PROSITE" id="PS50949">
    <property type="entry name" value="HTH_GNTR"/>
    <property type="match status" value="1"/>
</dbReference>
<evidence type="ECO:0000256" key="1">
    <source>
        <dbReference type="ARBA" id="ARBA00023015"/>
    </source>
</evidence>
<dbReference type="OrthoDB" id="3289286at2"/>
<evidence type="ECO:0000256" key="2">
    <source>
        <dbReference type="ARBA" id="ARBA00023125"/>
    </source>
</evidence>
<evidence type="ECO:0000256" key="3">
    <source>
        <dbReference type="ARBA" id="ARBA00023163"/>
    </source>
</evidence>
<dbReference type="PANTHER" id="PTHR43537">
    <property type="entry name" value="TRANSCRIPTIONAL REGULATOR, GNTR FAMILY"/>
    <property type="match status" value="1"/>
</dbReference>
<dbReference type="GO" id="GO:0003700">
    <property type="term" value="F:DNA-binding transcription factor activity"/>
    <property type="evidence" value="ECO:0007669"/>
    <property type="project" value="InterPro"/>
</dbReference>
<dbReference type="InterPro" id="IPR000524">
    <property type="entry name" value="Tscrpt_reg_HTH_GntR"/>
</dbReference>
<organism evidence="5 6">
    <name type="scientific">Micromonospora pallida</name>
    <dbReference type="NCBI Taxonomy" id="145854"/>
    <lineage>
        <taxon>Bacteria</taxon>
        <taxon>Bacillati</taxon>
        <taxon>Actinomycetota</taxon>
        <taxon>Actinomycetes</taxon>
        <taxon>Micromonosporales</taxon>
        <taxon>Micromonosporaceae</taxon>
        <taxon>Micromonospora</taxon>
    </lineage>
</organism>
<feature type="domain" description="HTH gntR-type" evidence="4">
    <location>
        <begin position="20"/>
        <end position="87"/>
    </location>
</feature>
<dbReference type="Gene3D" id="1.20.120.530">
    <property type="entry name" value="GntR ligand-binding domain-like"/>
    <property type="match status" value="1"/>
</dbReference>
<dbReference type="InterPro" id="IPR008920">
    <property type="entry name" value="TF_FadR/GntR_C"/>
</dbReference>
<protein>
    <submittedName>
        <fullName evidence="5">DNA-binding transcriptional regulator, GntR family</fullName>
    </submittedName>
</protein>
<dbReference type="InterPro" id="IPR036388">
    <property type="entry name" value="WH-like_DNA-bd_sf"/>
</dbReference>
<dbReference type="EMBL" id="FMHW01000002">
    <property type="protein sequence ID" value="SCL25460.1"/>
    <property type="molecule type" value="Genomic_DNA"/>
</dbReference>
<name>A0A1C6S7L3_9ACTN</name>
<gene>
    <name evidence="5" type="ORF">GA0074692_1965</name>
</gene>
<proteinExistence type="predicted"/>